<accession>A0ABQ1L4Z5</accession>
<sequence length="72" mass="8491">MIDLTWYNRTGRAAKFYRLEIIPGLFGDWSLVHHWGNVDEPGETRTEWFKTETQAKQARFVAHMEKAMAGYE</sequence>
<proteinExistence type="predicted"/>
<evidence type="ECO:0000313" key="3">
    <source>
        <dbReference type="Proteomes" id="UP000645462"/>
    </source>
</evidence>
<dbReference type="SUPFAM" id="SSF142921">
    <property type="entry name" value="WGR domain-like"/>
    <property type="match status" value="1"/>
</dbReference>
<dbReference type="RefSeq" id="WP_188483873.1">
    <property type="nucleotide sequence ID" value="NZ_BMFC01000016.1"/>
</dbReference>
<evidence type="ECO:0000259" key="1">
    <source>
        <dbReference type="PROSITE" id="PS51977"/>
    </source>
</evidence>
<dbReference type="InterPro" id="IPR049809">
    <property type="entry name" value="YehF/YfeS-like_WGR"/>
</dbReference>
<dbReference type="PROSITE" id="PS51977">
    <property type="entry name" value="WGR"/>
    <property type="match status" value="1"/>
</dbReference>
<dbReference type="EMBL" id="BMFC01000016">
    <property type="protein sequence ID" value="GGC19343.1"/>
    <property type="molecule type" value="Genomic_DNA"/>
</dbReference>
<name>A0ABQ1L4Z5_9RHOB</name>
<dbReference type="Proteomes" id="UP000645462">
    <property type="component" value="Unassembled WGS sequence"/>
</dbReference>
<gene>
    <name evidence="2" type="ORF">GCM10011363_40060</name>
</gene>
<dbReference type="Gene3D" id="2.20.140.10">
    <property type="entry name" value="WGR domain"/>
    <property type="match status" value="1"/>
</dbReference>
<dbReference type="Pfam" id="PF05406">
    <property type="entry name" value="WGR"/>
    <property type="match status" value="1"/>
</dbReference>
<evidence type="ECO:0000313" key="2">
    <source>
        <dbReference type="EMBL" id="GGC19343.1"/>
    </source>
</evidence>
<protein>
    <recommendedName>
        <fullName evidence="1">WGR domain-containing protein</fullName>
    </recommendedName>
</protein>
<dbReference type="CDD" id="cd07996">
    <property type="entry name" value="WGR_MMR_like"/>
    <property type="match status" value="1"/>
</dbReference>
<dbReference type="InterPro" id="IPR036930">
    <property type="entry name" value="WGR_dom_sf"/>
</dbReference>
<organism evidence="2 3">
    <name type="scientific">Marivita lacus</name>
    <dbReference type="NCBI Taxonomy" id="1323742"/>
    <lineage>
        <taxon>Bacteria</taxon>
        <taxon>Pseudomonadati</taxon>
        <taxon>Pseudomonadota</taxon>
        <taxon>Alphaproteobacteria</taxon>
        <taxon>Rhodobacterales</taxon>
        <taxon>Roseobacteraceae</taxon>
        <taxon>Marivita</taxon>
    </lineage>
</organism>
<feature type="domain" description="WGR" evidence="1">
    <location>
        <begin position="1"/>
        <end position="72"/>
    </location>
</feature>
<comment type="caution">
    <text evidence="2">The sequence shown here is derived from an EMBL/GenBank/DDBJ whole genome shotgun (WGS) entry which is preliminary data.</text>
</comment>
<keyword evidence="3" id="KW-1185">Reference proteome</keyword>
<dbReference type="InterPro" id="IPR008893">
    <property type="entry name" value="WGR_domain"/>
</dbReference>
<reference evidence="3" key="1">
    <citation type="journal article" date="2019" name="Int. J. Syst. Evol. Microbiol.">
        <title>The Global Catalogue of Microorganisms (GCM) 10K type strain sequencing project: providing services to taxonomists for standard genome sequencing and annotation.</title>
        <authorList>
            <consortium name="The Broad Institute Genomics Platform"/>
            <consortium name="The Broad Institute Genome Sequencing Center for Infectious Disease"/>
            <person name="Wu L."/>
            <person name="Ma J."/>
        </authorList>
    </citation>
    <scope>NUCLEOTIDE SEQUENCE [LARGE SCALE GENOMIC DNA]</scope>
    <source>
        <strain evidence="3">CGMCC 1.12478</strain>
    </source>
</reference>